<name>A0A840A6P9_9CAUL</name>
<dbReference type="AlphaFoldDB" id="A0A840A6P9"/>
<comment type="caution">
    <text evidence="1">The sequence shown here is derived from an EMBL/GenBank/DDBJ whole genome shotgun (WGS) entry which is preliminary data.</text>
</comment>
<dbReference type="Pfam" id="PF04328">
    <property type="entry name" value="Sel_put"/>
    <property type="match status" value="1"/>
</dbReference>
<dbReference type="PANTHER" id="PTHR38453:SF1">
    <property type="entry name" value="CYTOPLASMIC PROTEIN"/>
    <property type="match status" value="1"/>
</dbReference>
<dbReference type="EMBL" id="JACIDK010000016">
    <property type="protein sequence ID" value="MBB3893659.1"/>
    <property type="molecule type" value="Genomic_DNA"/>
</dbReference>
<dbReference type="InterPro" id="IPR007423">
    <property type="entry name" value="Sel_put"/>
</dbReference>
<reference evidence="1 2" key="1">
    <citation type="submission" date="2020-08" db="EMBL/GenBank/DDBJ databases">
        <title>Genomic Encyclopedia of Type Strains, Phase IV (KMG-IV): sequencing the most valuable type-strain genomes for metagenomic binning, comparative biology and taxonomic classification.</title>
        <authorList>
            <person name="Goeker M."/>
        </authorList>
    </citation>
    <scope>NUCLEOTIDE SEQUENCE [LARGE SCALE GENOMIC DNA]</scope>
    <source>
        <strain evidence="1 2">DSM 21793</strain>
    </source>
</reference>
<evidence type="ECO:0000313" key="2">
    <source>
        <dbReference type="Proteomes" id="UP000530564"/>
    </source>
</evidence>
<sequence length="69" mass="7718">MASPNPFARFAQCVCDGARLMVGVPNYETYVEHMARTHPGQAPMTRTEFFRDRQDARYGAGGRGGFRCC</sequence>
<keyword evidence="2" id="KW-1185">Reference proteome</keyword>
<dbReference type="RefSeq" id="WP_183777152.1">
    <property type="nucleotide sequence ID" value="NZ_JACIDK010000016.1"/>
</dbReference>
<proteinExistence type="predicted"/>
<organism evidence="1 2">
    <name type="scientific">Phenylobacterium haematophilum</name>
    <dbReference type="NCBI Taxonomy" id="98513"/>
    <lineage>
        <taxon>Bacteria</taxon>
        <taxon>Pseudomonadati</taxon>
        <taxon>Pseudomonadota</taxon>
        <taxon>Alphaproteobacteria</taxon>
        <taxon>Caulobacterales</taxon>
        <taxon>Caulobacteraceae</taxon>
        <taxon>Phenylobacterium</taxon>
    </lineage>
</organism>
<dbReference type="PANTHER" id="PTHR38453">
    <property type="entry name" value="CYTOPLASMIC PROTEIN-RELATED"/>
    <property type="match status" value="1"/>
</dbReference>
<protein>
    <submittedName>
        <fullName evidence="1">Uncharacterized short protein YbdD (DUF466 family)</fullName>
    </submittedName>
</protein>
<evidence type="ECO:0000313" key="1">
    <source>
        <dbReference type="EMBL" id="MBB3893659.1"/>
    </source>
</evidence>
<dbReference type="Proteomes" id="UP000530564">
    <property type="component" value="Unassembled WGS sequence"/>
</dbReference>
<accession>A0A840A6P9</accession>
<gene>
    <name evidence="1" type="ORF">GGQ61_004408</name>
</gene>